<organism evidence="1 2">
    <name type="scientific">Peronospora belbahrii</name>
    <dbReference type="NCBI Taxonomy" id="622444"/>
    <lineage>
        <taxon>Eukaryota</taxon>
        <taxon>Sar</taxon>
        <taxon>Stramenopiles</taxon>
        <taxon>Oomycota</taxon>
        <taxon>Peronosporomycetes</taxon>
        <taxon>Peronosporales</taxon>
        <taxon>Peronosporaceae</taxon>
        <taxon>Peronospora</taxon>
    </lineage>
</organism>
<sequence>MVQGMKVLKNDLRLAFEPPQDEHHHRSAFLALKQGHLSMLDYIQQARHLAPLRRLKRRFAIALRENFSVMASRVKYSSPPSATYEPEPMEVEAIEHVTYSRRGQNAEFRKPVAPKRLVCFRCRIPGHHAAICRAPTPALAVAASEVTVDAADQPKTTAASMRGASYWVGSKTRVCGGDVFS</sequence>
<protein>
    <recommendedName>
        <fullName evidence="3">Retrotransposon gag domain-containing protein</fullName>
    </recommendedName>
</protein>
<comment type="caution">
    <text evidence="1">The sequence shown here is derived from an EMBL/GenBank/DDBJ whole genome shotgun (WGS) entry which is preliminary data.</text>
</comment>
<reference evidence="1" key="1">
    <citation type="submission" date="2021-11" db="EMBL/GenBank/DDBJ databases">
        <authorList>
            <person name="Islam A."/>
            <person name="Islam S."/>
            <person name="Flora M.S."/>
            <person name="Rahman M."/>
            <person name="Ziaur R.M."/>
            <person name="Epstein J.H."/>
            <person name="Hassan M."/>
            <person name="Klassen M."/>
            <person name="Woodard K."/>
            <person name="Webb A."/>
            <person name="Webby R.J."/>
            <person name="El Zowalaty M.E."/>
        </authorList>
    </citation>
    <scope>NUCLEOTIDE SEQUENCE</scope>
    <source>
        <strain evidence="1">Pbs3</strain>
    </source>
</reference>
<proteinExistence type="predicted"/>
<evidence type="ECO:0008006" key="3">
    <source>
        <dbReference type="Google" id="ProtNLM"/>
    </source>
</evidence>
<gene>
    <name evidence="1" type="ORF">PBS003_LOCUS4237</name>
</gene>
<dbReference type="EMBL" id="CAKKTJ010000174">
    <property type="protein sequence ID" value="CAH0477489.1"/>
    <property type="molecule type" value="Genomic_DNA"/>
</dbReference>
<accession>A0AAU9KYZ5</accession>
<dbReference type="GO" id="GO:0003676">
    <property type="term" value="F:nucleic acid binding"/>
    <property type="evidence" value="ECO:0007669"/>
    <property type="project" value="InterPro"/>
</dbReference>
<dbReference type="GO" id="GO:0008270">
    <property type="term" value="F:zinc ion binding"/>
    <property type="evidence" value="ECO:0007669"/>
    <property type="project" value="InterPro"/>
</dbReference>
<dbReference type="SUPFAM" id="SSF57756">
    <property type="entry name" value="Retrovirus zinc finger-like domains"/>
    <property type="match status" value="1"/>
</dbReference>
<dbReference type="Proteomes" id="UP001160483">
    <property type="component" value="Unassembled WGS sequence"/>
</dbReference>
<dbReference type="AlphaFoldDB" id="A0AAU9KYZ5"/>
<name>A0AAU9KYZ5_9STRA</name>
<dbReference type="InterPro" id="IPR036875">
    <property type="entry name" value="Znf_CCHC_sf"/>
</dbReference>
<evidence type="ECO:0000313" key="1">
    <source>
        <dbReference type="EMBL" id="CAH0477489.1"/>
    </source>
</evidence>
<evidence type="ECO:0000313" key="2">
    <source>
        <dbReference type="Proteomes" id="UP001160483"/>
    </source>
</evidence>